<keyword evidence="1" id="KW-1185">Reference proteome</keyword>
<reference evidence="2" key="1">
    <citation type="submission" date="2022-11" db="UniProtKB">
        <authorList>
            <consortium name="WormBaseParasite"/>
        </authorList>
    </citation>
    <scope>IDENTIFICATION</scope>
</reference>
<dbReference type="AlphaFoldDB" id="A0A915DV62"/>
<dbReference type="InterPro" id="IPR012337">
    <property type="entry name" value="RNaseH-like_sf"/>
</dbReference>
<sequence>MVKAFNEIRISDIDPNQYVDEEDQDEGLQEADATNEVQFQEVEFLLRSAFPLRLGCFAHALQLVIMQIFKDYQKAMVQADAKSWIREKLKCVMNASSSGIDPLKWWINMLGTDAKPLAILALEVLTIPATSDPIEHWQNWQFKLADCQNGQYKLVTGKTGKLALVVGKTSKAGSDTGTGTFTTASLAASASLATTSANYENTGGGCTWSSV</sequence>
<protein>
    <submittedName>
        <fullName evidence="2">Transposase</fullName>
    </submittedName>
</protein>
<name>A0A915DV62_9BILA</name>
<dbReference type="SUPFAM" id="SSF53098">
    <property type="entry name" value="Ribonuclease H-like"/>
    <property type="match status" value="1"/>
</dbReference>
<organism evidence="1 2">
    <name type="scientific">Ditylenchus dipsaci</name>
    <dbReference type="NCBI Taxonomy" id="166011"/>
    <lineage>
        <taxon>Eukaryota</taxon>
        <taxon>Metazoa</taxon>
        <taxon>Ecdysozoa</taxon>
        <taxon>Nematoda</taxon>
        <taxon>Chromadorea</taxon>
        <taxon>Rhabditida</taxon>
        <taxon>Tylenchina</taxon>
        <taxon>Tylenchomorpha</taxon>
        <taxon>Sphaerularioidea</taxon>
        <taxon>Anguinidae</taxon>
        <taxon>Anguininae</taxon>
        <taxon>Ditylenchus</taxon>
    </lineage>
</organism>
<accession>A0A915DV62</accession>
<evidence type="ECO:0000313" key="2">
    <source>
        <dbReference type="WBParaSite" id="jg23293"/>
    </source>
</evidence>
<evidence type="ECO:0000313" key="1">
    <source>
        <dbReference type="Proteomes" id="UP000887574"/>
    </source>
</evidence>
<dbReference type="Proteomes" id="UP000887574">
    <property type="component" value="Unplaced"/>
</dbReference>
<dbReference type="WBParaSite" id="jg23293">
    <property type="protein sequence ID" value="jg23293"/>
    <property type="gene ID" value="jg23293"/>
</dbReference>
<proteinExistence type="predicted"/>